<feature type="binding site" evidence="7">
    <location>
        <position position="32"/>
    </location>
    <ligand>
        <name>Zn(2+)</name>
        <dbReference type="ChEBI" id="CHEBI:29105"/>
        <label>1</label>
    </ligand>
</feature>
<dbReference type="InterPro" id="IPR013083">
    <property type="entry name" value="Znf_RING/FYVE/PHD"/>
</dbReference>
<dbReference type="RefSeq" id="XP_033538131.1">
    <property type="nucleotide sequence ID" value="XM_033675652.1"/>
</dbReference>
<dbReference type="GO" id="GO:0006355">
    <property type="term" value="P:regulation of DNA-templated transcription"/>
    <property type="evidence" value="ECO:0007669"/>
    <property type="project" value="TreeGrafter"/>
</dbReference>
<keyword evidence="6" id="KW-0539">Nucleus</keyword>
<evidence type="ECO:0000313" key="12">
    <source>
        <dbReference type="RefSeq" id="XP_033538131.1"/>
    </source>
</evidence>
<dbReference type="GO" id="GO:0000123">
    <property type="term" value="C:histone acetyltransferase complex"/>
    <property type="evidence" value="ECO:0007669"/>
    <property type="project" value="TreeGrafter"/>
</dbReference>
<dbReference type="PROSITE" id="PS01359">
    <property type="entry name" value="ZF_PHD_1"/>
    <property type="match status" value="1"/>
</dbReference>
<keyword evidence="3 7" id="KW-0479">Metal-binding</keyword>
<dbReference type="EMBL" id="ML975150">
    <property type="protein sequence ID" value="KAF1816500.1"/>
    <property type="molecule type" value="Genomic_DNA"/>
</dbReference>
<keyword evidence="11" id="KW-1185">Reference proteome</keyword>
<comment type="similarity">
    <text evidence="2">Belongs to the ING family.</text>
</comment>
<reference evidence="12" key="3">
    <citation type="submission" date="2025-04" db="UniProtKB">
        <authorList>
            <consortium name="RefSeq"/>
        </authorList>
    </citation>
    <scope>IDENTIFICATION</scope>
    <source>
        <strain evidence="12">CBS 781.70</strain>
    </source>
</reference>
<evidence type="ECO:0000259" key="9">
    <source>
        <dbReference type="PROSITE" id="PS50016"/>
    </source>
</evidence>
<evidence type="ECO:0000256" key="5">
    <source>
        <dbReference type="ARBA" id="ARBA00022833"/>
    </source>
</evidence>
<keyword evidence="4 8" id="KW-0863">Zinc-finger</keyword>
<dbReference type="InterPro" id="IPR019786">
    <property type="entry name" value="Zinc_finger_PHD-type_CS"/>
</dbReference>
<dbReference type="InterPro" id="IPR001965">
    <property type="entry name" value="Znf_PHD"/>
</dbReference>
<feature type="domain" description="PHD-type" evidence="9">
    <location>
        <begin position="5"/>
        <end position="53"/>
    </location>
</feature>
<feature type="binding site" evidence="7">
    <location>
        <position position="21"/>
    </location>
    <ligand>
        <name>Zn(2+)</name>
        <dbReference type="ChEBI" id="CHEBI:29105"/>
        <label>2</label>
    </ligand>
</feature>
<protein>
    <recommendedName>
        <fullName evidence="9">PHD-type domain-containing protein</fullName>
    </recommendedName>
</protein>
<accession>A0A6G1GF62</accession>
<name>A0A6G1GF62_9PEZI</name>
<evidence type="ECO:0000256" key="1">
    <source>
        <dbReference type="ARBA" id="ARBA00004123"/>
    </source>
</evidence>
<dbReference type="InterPro" id="IPR028651">
    <property type="entry name" value="ING_fam"/>
</dbReference>
<feature type="non-terminal residue" evidence="10">
    <location>
        <position position="53"/>
    </location>
</feature>
<evidence type="ECO:0000256" key="8">
    <source>
        <dbReference type="PROSITE-ProRule" id="PRU00146"/>
    </source>
</evidence>
<dbReference type="Gene3D" id="3.30.40.10">
    <property type="entry name" value="Zinc/RING finger domain, C3HC4 (zinc finger)"/>
    <property type="match status" value="1"/>
</dbReference>
<feature type="binding site" evidence="7">
    <location>
        <position position="53"/>
    </location>
    <ligand>
        <name>Zn(2+)</name>
        <dbReference type="ChEBI" id="CHEBI:29105"/>
        <label>2</label>
    </ligand>
</feature>
<dbReference type="GO" id="GO:0005634">
    <property type="term" value="C:nucleus"/>
    <property type="evidence" value="ECO:0007669"/>
    <property type="project" value="UniProtKB-SubCell"/>
</dbReference>
<dbReference type="SMART" id="SM00249">
    <property type="entry name" value="PHD"/>
    <property type="match status" value="1"/>
</dbReference>
<feature type="binding site" evidence="7">
    <location>
        <position position="50"/>
    </location>
    <ligand>
        <name>Zn(2+)</name>
        <dbReference type="ChEBI" id="CHEBI:29105"/>
        <label>2</label>
    </ligand>
</feature>
<dbReference type="InterPro" id="IPR019787">
    <property type="entry name" value="Znf_PHD-finger"/>
</dbReference>
<comment type="subcellular location">
    <subcellularLocation>
        <location evidence="1">Nucleus</location>
    </subcellularLocation>
</comment>
<dbReference type="InterPro" id="IPR011011">
    <property type="entry name" value="Znf_FYVE_PHD"/>
</dbReference>
<dbReference type="PANTHER" id="PTHR10333">
    <property type="entry name" value="INHIBITOR OF GROWTH PROTEIN"/>
    <property type="match status" value="1"/>
</dbReference>
<dbReference type="AlphaFoldDB" id="A0A6G1GF62"/>
<reference evidence="10 12" key="1">
    <citation type="submission" date="2020-01" db="EMBL/GenBank/DDBJ databases">
        <authorList>
            <consortium name="DOE Joint Genome Institute"/>
            <person name="Haridas S."/>
            <person name="Albert R."/>
            <person name="Binder M."/>
            <person name="Bloem J."/>
            <person name="Labutti K."/>
            <person name="Salamov A."/>
            <person name="Andreopoulos B."/>
            <person name="Baker S.E."/>
            <person name="Barry K."/>
            <person name="Bills G."/>
            <person name="Bluhm B.H."/>
            <person name="Cannon C."/>
            <person name="Castanera R."/>
            <person name="Culley D.E."/>
            <person name="Daum C."/>
            <person name="Ezra D."/>
            <person name="Gonzalez J.B."/>
            <person name="Henrissat B."/>
            <person name="Kuo A."/>
            <person name="Liang C."/>
            <person name="Lipzen A."/>
            <person name="Lutzoni F."/>
            <person name="Magnuson J."/>
            <person name="Mondo S."/>
            <person name="Nolan M."/>
            <person name="Ohm R."/>
            <person name="Pangilinan J."/>
            <person name="Park H.-J."/>
            <person name="Ramirez L."/>
            <person name="Alfaro M."/>
            <person name="Sun H."/>
            <person name="Tritt A."/>
            <person name="Yoshinaga Y."/>
            <person name="Zwiers L.-H."/>
            <person name="Turgeon B.G."/>
            <person name="Goodwin S.B."/>
            <person name="Spatafora J.W."/>
            <person name="Crous P.W."/>
            <person name="Grigoriev I.V."/>
        </authorList>
    </citation>
    <scope>NUCLEOTIDE SEQUENCE</scope>
    <source>
        <strain evidence="10 12">CBS 781.70</strain>
    </source>
</reference>
<dbReference type="GeneID" id="54416222"/>
<evidence type="ECO:0000256" key="3">
    <source>
        <dbReference type="ARBA" id="ARBA00022723"/>
    </source>
</evidence>
<dbReference type="PROSITE" id="PS50016">
    <property type="entry name" value="ZF_PHD_2"/>
    <property type="match status" value="1"/>
</dbReference>
<evidence type="ECO:0000256" key="4">
    <source>
        <dbReference type="ARBA" id="ARBA00022771"/>
    </source>
</evidence>
<organism evidence="10">
    <name type="scientific">Eremomyces bilateralis CBS 781.70</name>
    <dbReference type="NCBI Taxonomy" id="1392243"/>
    <lineage>
        <taxon>Eukaryota</taxon>
        <taxon>Fungi</taxon>
        <taxon>Dikarya</taxon>
        <taxon>Ascomycota</taxon>
        <taxon>Pezizomycotina</taxon>
        <taxon>Dothideomycetes</taxon>
        <taxon>Dothideomycetes incertae sedis</taxon>
        <taxon>Eremomycetales</taxon>
        <taxon>Eremomycetaceae</taxon>
        <taxon>Eremomyces</taxon>
    </lineage>
</organism>
<evidence type="ECO:0000256" key="7">
    <source>
        <dbReference type="PIRSR" id="PIRSR628651-51"/>
    </source>
</evidence>
<feature type="binding site" evidence="7">
    <location>
        <position position="8"/>
    </location>
    <ligand>
        <name>Zn(2+)</name>
        <dbReference type="ChEBI" id="CHEBI:29105"/>
        <label>1</label>
    </ligand>
</feature>
<feature type="non-terminal residue" evidence="10">
    <location>
        <position position="1"/>
    </location>
</feature>
<dbReference type="PANTHER" id="PTHR10333:SF94">
    <property type="entry name" value="FINGER DOMAIN PROTEIN, PUTATIVE (AFU_ORTHOLOGUE AFUA_3G11940)-RELATED"/>
    <property type="match status" value="1"/>
</dbReference>
<gene>
    <name evidence="10 12" type="ORF">P152DRAFT_377843</name>
</gene>
<dbReference type="SUPFAM" id="SSF57903">
    <property type="entry name" value="FYVE/PHD zinc finger"/>
    <property type="match status" value="1"/>
</dbReference>
<dbReference type="Proteomes" id="UP000504638">
    <property type="component" value="Unplaced"/>
</dbReference>
<dbReference type="GO" id="GO:0004402">
    <property type="term" value="F:histone acetyltransferase activity"/>
    <property type="evidence" value="ECO:0007669"/>
    <property type="project" value="TreeGrafter"/>
</dbReference>
<dbReference type="GO" id="GO:0008270">
    <property type="term" value="F:zinc ion binding"/>
    <property type="evidence" value="ECO:0007669"/>
    <property type="project" value="UniProtKB-KW"/>
</dbReference>
<evidence type="ECO:0000256" key="6">
    <source>
        <dbReference type="ARBA" id="ARBA00023242"/>
    </source>
</evidence>
<dbReference type="OrthoDB" id="5411773at2759"/>
<feature type="binding site" evidence="7">
    <location>
        <position position="35"/>
    </location>
    <ligand>
        <name>Zn(2+)</name>
        <dbReference type="ChEBI" id="CHEBI:29105"/>
        <label>1</label>
    </ligand>
</feature>
<evidence type="ECO:0000313" key="10">
    <source>
        <dbReference type="EMBL" id="KAF1816500.1"/>
    </source>
</evidence>
<dbReference type="Pfam" id="PF00628">
    <property type="entry name" value="PHD"/>
    <property type="match status" value="1"/>
</dbReference>
<proteinExistence type="inferred from homology"/>
<evidence type="ECO:0000313" key="11">
    <source>
        <dbReference type="Proteomes" id="UP000504638"/>
    </source>
</evidence>
<sequence length="53" mass="6291">DPDEPRYCICNDVSWGTMIACENDDCEKEWFHLPCVGLEQIPPRRIKWYCPDC</sequence>
<feature type="binding site" evidence="7">
    <location>
        <position position="10"/>
    </location>
    <ligand>
        <name>Zn(2+)</name>
        <dbReference type="ChEBI" id="CHEBI:29105"/>
        <label>1</label>
    </ligand>
</feature>
<keyword evidence="5 7" id="KW-0862">Zinc</keyword>
<feature type="binding site" evidence="7">
    <location>
        <position position="26"/>
    </location>
    <ligand>
        <name>Zn(2+)</name>
        <dbReference type="ChEBI" id="CHEBI:29105"/>
        <label>2</label>
    </ligand>
</feature>
<evidence type="ECO:0000256" key="2">
    <source>
        <dbReference type="ARBA" id="ARBA00010210"/>
    </source>
</evidence>
<reference evidence="12" key="2">
    <citation type="submission" date="2020-04" db="EMBL/GenBank/DDBJ databases">
        <authorList>
            <consortium name="NCBI Genome Project"/>
        </authorList>
    </citation>
    <scope>NUCLEOTIDE SEQUENCE</scope>
    <source>
        <strain evidence="12">CBS 781.70</strain>
    </source>
</reference>